<comment type="similarity">
    <text evidence="1">Belongs to the 'phage' integrase family.</text>
</comment>
<dbReference type="InterPro" id="IPR013762">
    <property type="entry name" value="Integrase-like_cat_sf"/>
</dbReference>
<evidence type="ECO:0000256" key="5">
    <source>
        <dbReference type="PROSITE-ProRule" id="PRU01248"/>
    </source>
</evidence>
<dbReference type="PROSITE" id="PS51898">
    <property type="entry name" value="TYR_RECOMBINASE"/>
    <property type="match status" value="1"/>
</dbReference>
<dbReference type="InterPro" id="IPR053876">
    <property type="entry name" value="Phage_int_M"/>
</dbReference>
<sequence>MHQQEKKVKNYIEQYIASRVNRVAPSTLRSEKSKALKLSNRIGHRKIASVTHSEILAVIDGLHKRYKNKSINEFLIILRAVFRFAELDGVLEQNPMKGINNLKVTTSEPAPFTKSELKKLYDTDASCQSGKNACLFNALTGLRISELLALGWDDINWQRQEMYVRRAKVLQEYKVPKTEGSVRTVELNQLAIGLLKQQLQLTGKKKLRKISVRQEDNKTLKKESVQFVFYNSKTSKPFLHAAQFAKDFFDSFLLQAEVNHRGVGQLRHTFASQNLTAGISKEWIAAQMGHSGTHMVDKHYGRWIASDAPDCARLAADNLAEAFGQAPVMSPSSASISVETADLVAKLESNPELLAVLKVTLGGVK</sequence>
<accession>A0ABT7Y111</accession>
<evidence type="ECO:0000256" key="1">
    <source>
        <dbReference type="ARBA" id="ARBA00008857"/>
    </source>
</evidence>
<dbReference type="Proteomes" id="UP001169719">
    <property type="component" value="Unassembled WGS sequence"/>
</dbReference>
<keyword evidence="2" id="KW-0229">DNA integration</keyword>
<dbReference type="InterPro" id="IPR011010">
    <property type="entry name" value="DNA_brk_join_enz"/>
</dbReference>
<keyword evidence="4" id="KW-0233">DNA recombination</keyword>
<dbReference type="RefSeq" id="WP_289961750.1">
    <property type="nucleotide sequence ID" value="NZ_JAUEOZ010000001.1"/>
</dbReference>
<dbReference type="PANTHER" id="PTHR30629:SF2">
    <property type="entry name" value="PROPHAGE INTEGRASE INTS-RELATED"/>
    <property type="match status" value="1"/>
</dbReference>
<dbReference type="EMBL" id="JAUEOZ010000001">
    <property type="protein sequence ID" value="MDN2481670.1"/>
    <property type="molecule type" value="Genomic_DNA"/>
</dbReference>
<dbReference type="InterPro" id="IPR050808">
    <property type="entry name" value="Phage_Integrase"/>
</dbReference>
<dbReference type="CDD" id="cd01189">
    <property type="entry name" value="INT_ICEBs1_C_like"/>
    <property type="match status" value="1"/>
</dbReference>
<feature type="domain" description="Tyr recombinase" evidence="6">
    <location>
        <begin position="107"/>
        <end position="313"/>
    </location>
</feature>
<evidence type="ECO:0000256" key="2">
    <source>
        <dbReference type="ARBA" id="ARBA00022908"/>
    </source>
</evidence>
<name>A0ABT7Y111_9VIBR</name>
<dbReference type="InterPro" id="IPR044068">
    <property type="entry name" value="CB"/>
</dbReference>
<dbReference type="Gene3D" id="1.10.443.10">
    <property type="entry name" value="Intergrase catalytic core"/>
    <property type="match status" value="1"/>
</dbReference>
<dbReference type="PANTHER" id="PTHR30629">
    <property type="entry name" value="PROPHAGE INTEGRASE"/>
    <property type="match status" value="1"/>
</dbReference>
<keyword evidence="3 5" id="KW-0238">DNA-binding</keyword>
<dbReference type="InterPro" id="IPR002104">
    <property type="entry name" value="Integrase_catalytic"/>
</dbReference>
<dbReference type="PROSITE" id="PS51900">
    <property type="entry name" value="CB"/>
    <property type="match status" value="1"/>
</dbReference>
<gene>
    <name evidence="8" type="ORF">QWJ08_09710</name>
</gene>
<dbReference type="InterPro" id="IPR010998">
    <property type="entry name" value="Integrase_recombinase_N"/>
</dbReference>
<keyword evidence="9" id="KW-1185">Reference proteome</keyword>
<dbReference type="Gene3D" id="1.10.150.130">
    <property type="match status" value="1"/>
</dbReference>
<evidence type="ECO:0000313" key="9">
    <source>
        <dbReference type="Proteomes" id="UP001169719"/>
    </source>
</evidence>
<dbReference type="Pfam" id="PF22022">
    <property type="entry name" value="Phage_int_M"/>
    <property type="match status" value="1"/>
</dbReference>
<comment type="caution">
    <text evidence="8">The sequence shown here is derived from an EMBL/GenBank/DDBJ whole genome shotgun (WGS) entry which is preliminary data.</text>
</comment>
<reference evidence="8" key="1">
    <citation type="submission" date="2024-05" db="EMBL/GenBank/DDBJ databases">
        <title>Genome Sequences of Four Agar- Degrading Marine Bacteria.</title>
        <authorList>
            <person name="Phillips E.K."/>
            <person name="Shaffer J.C."/>
            <person name="Henson M.W."/>
            <person name="Temperton B."/>
            <person name="Thrash C.J."/>
            <person name="Martin M.O."/>
        </authorList>
    </citation>
    <scope>NUCLEOTIDE SEQUENCE</scope>
    <source>
        <strain evidence="8">EKP203</strain>
    </source>
</reference>
<proteinExistence type="inferred from homology"/>
<evidence type="ECO:0000259" key="6">
    <source>
        <dbReference type="PROSITE" id="PS51898"/>
    </source>
</evidence>
<dbReference type="Pfam" id="PF00589">
    <property type="entry name" value="Phage_integrase"/>
    <property type="match status" value="1"/>
</dbReference>
<evidence type="ECO:0000259" key="7">
    <source>
        <dbReference type="PROSITE" id="PS51900"/>
    </source>
</evidence>
<evidence type="ECO:0000256" key="4">
    <source>
        <dbReference type="ARBA" id="ARBA00023172"/>
    </source>
</evidence>
<protein>
    <submittedName>
        <fullName evidence="8">Site-specific integrase</fullName>
    </submittedName>
</protein>
<feature type="domain" description="Core-binding (CB)" evidence="7">
    <location>
        <begin position="6"/>
        <end position="86"/>
    </location>
</feature>
<evidence type="ECO:0000256" key="3">
    <source>
        <dbReference type="ARBA" id="ARBA00023125"/>
    </source>
</evidence>
<evidence type="ECO:0000313" key="8">
    <source>
        <dbReference type="EMBL" id="MDN2481670.1"/>
    </source>
</evidence>
<organism evidence="8 9">
    <name type="scientific">Vibrio agarivorans</name>
    <dbReference type="NCBI Taxonomy" id="153622"/>
    <lineage>
        <taxon>Bacteria</taxon>
        <taxon>Pseudomonadati</taxon>
        <taxon>Pseudomonadota</taxon>
        <taxon>Gammaproteobacteria</taxon>
        <taxon>Vibrionales</taxon>
        <taxon>Vibrionaceae</taxon>
        <taxon>Vibrio</taxon>
    </lineage>
</organism>
<dbReference type="SUPFAM" id="SSF56349">
    <property type="entry name" value="DNA breaking-rejoining enzymes"/>
    <property type="match status" value="1"/>
</dbReference>